<keyword evidence="11" id="KW-1185">Reference proteome</keyword>
<feature type="domain" description="HTH LytTR-type" evidence="9">
    <location>
        <begin position="134"/>
        <end position="200"/>
    </location>
</feature>
<dbReference type="AlphaFoldDB" id="A0A415E0V9"/>
<dbReference type="EMBL" id="QRMS01000003">
    <property type="protein sequence ID" value="RHJ87250.1"/>
    <property type="molecule type" value="Genomic_DNA"/>
</dbReference>
<dbReference type="InterPro" id="IPR001789">
    <property type="entry name" value="Sig_transdc_resp-reg_receiver"/>
</dbReference>
<keyword evidence="7" id="KW-0597">Phosphoprotein</keyword>
<proteinExistence type="predicted"/>
<dbReference type="Pfam" id="PF00072">
    <property type="entry name" value="Response_reg"/>
    <property type="match status" value="1"/>
</dbReference>
<sequence length="241" mass="28485">MFRIAICDDDKAICNHVDQIIANYTHENKLSIETEVFYNGEDLCRHLNTESQFDLIFLDIEMTVMSGIDVGYEIRKKRSDYATELIYITGTSQYTRQLLDMRPLSYIEKPFADETIIEALELALRLSDELEGYFRFRIKGADYKLKFSEILYFESRLRKILLVTETKSYEFYRNLNELITDLPKYYVQIHRSYVINIKKVTAFLGNSVLMQNDTEIMVSQTYKHRLKEIEKSELEARGLLK</sequence>
<accession>A0A415E0V9</accession>
<dbReference type="PANTHER" id="PTHR37299:SF3">
    <property type="entry name" value="STAGE 0 SPORULATION PROTEIN A HOMOLOG"/>
    <property type="match status" value="1"/>
</dbReference>
<dbReference type="STRING" id="1776384.GCA_900086585_00719"/>
<keyword evidence="3" id="KW-0902">Two-component regulatory system</keyword>
<comment type="function">
    <text evidence="5">May play the central regulatory role in sporulation. It may be an element of the effector pathway responsible for the activation of sporulation genes in response to nutritional stress. Spo0A may act in concert with spo0H (a sigma factor) to control the expression of some genes that are critical to the sporulation process.</text>
</comment>
<evidence type="ECO:0000256" key="6">
    <source>
        <dbReference type="ARBA" id="ARBA00037164"/>
    </source>
</evidence>
<evidence type="ECO:0000256" key="7">
    <source>
        <dbReference type="PROSITE-ProRule" id="PRU00169"/>
    </source>
</evidence>
<dbReference type="Gene3D" id="2.40.50.1020">
    <property type="entry name" value="LytTr DNA-binding domain"/>
    <property type="match status" value="1"/>
</dbReference>
<dbReference type="Pfam" id="PF04397">
    <property type="entry name" value="LytTR"/>
    <property type="match status" value="1"/>
</dbReference>
<feature type="modified residue" description="4-aspartylphosphate" evidence="7">
    <location>
        <position position="59"/>
    </location>
</feature>
<comment type="function">
    <text evidence="6">Required for high-level post-exponential phase expression of a series of secreted proteins.</text>
</comment>
<evidence type="ECO:0000256" key="4">
    <source>
        <dbReference type="ARBA" id="ARBA00023159"/>
    </source>
</evidence>
<keyword evidence="2" id="KW-0963">Cytoplasm</keyword>
<reference evidence="10 11" key="1">
    <citation type="submission" date="2018-08" db="EMBL/GenBank/DDBJ databases">
        <title>A genome reference for cultivated species of the human gut microbiota.</title>
        <authorList>
            <person name="Zou Y."/>
            <person name="Xue W."/>
            <person name="Luo G."/>
        </authorList>
    </citation>
    <scope>NUCLEOTIDE SEQUENCE [LARGE SCALE GENOMIC DNA]</scope>
    <source>
        <strain evidence="10 11">AM07-24</strain>
    </source>
</reference>
<evidence type="ECO:0000256" key="2">
    <source>
        <dbReference type="ARBA" id="ARBA00022490"/>
    </source>
</evidence>
<evidence type="ECO:0000259" key="9">
    <source>
        <dbReference type="PROSITE" id="PS50930"/>
    </source>
</evidence>
<dbReference type="InterPro" id="IPR007492">
    <property type="entry name" value="LytTR_DNA-bd_dom"/>
</dbReference>
<dbReference type="PROSITE" id="PS50110">
    <property type="entry name" value="RESPONSE_REGULATORY"/>
    <property type="match status" value="1"/>
</dbReference>
<dbReference type="InterPro" id="IPR046947">
    <property type="entry name" value="LytR-like"/>
</dbReference>
<name>A0A415E0V9_9FIRM</name>
<evidence type="ECO:0000256" key="1">
    <source>
        <dbReference type="ARBA" id="ARBA00018672"/>
    </source>
</evidence>
<organism evidence="10 11">
    <name type="scientific">Emergencia timonensis</name>
    <dbReference type="NCBI Taxonomy" id="1776384"/>
    <lineage>
        <taxon>Bacteria</taxon>
        <taxon>Bacillati</taxon>
        <taxon>Bacillota</taxon>
        <taxon>Clostridia</taxon>
        <taxon>Peptostreptococcales</taxon>
        <taxon>Anaerovoracaceae</taxon>
        <taxon>Emergencia</taxon>
    </lineage>
</organism>
<keyword evidence="4" id="KW-0010">Activator</keyword>
<gene>
    <name evidence="10" type="ORF">DW099_11150</name>
</gene>
<evidence type="ECO:0000256" key="5">
    <source>
        <dbReference type="ARBA" id="ARBA00024867"/>
    </source>
</evidence>
<dbReference type="RefSeq" id="WP_067534002.1">
    <property type="nucleotide sequence ID" value="NZ_AP025567.1"/>
</dbReference>
<dbReference type="InterPro" id="IPR011006">
    <property type="entry name" value="CheY-like_superfamily"/>
</dbReference>
<dbReference type="PANTHER" id="PTHR37299">
    <property type="entry name" value="TRANSCRIPTIONAL REGULATOR-RELATED"/>
    <property type="match status" value="1"/>
</dbReference>
<evidence type="ECO:0000256" key="3">
    <source>
        <dbReference type="ARBA" id="ARBA00023012"/>
    </source>
</evidence>
<dbReference type="GeneID" id="83003120"/>
<feature type="domain" description="Response regulatory" evidence="8">
    <location>
        <begin position="3"/>
        <end position="124"/>
    </location>
</feature>
<evidence type="ECO:0000259" key="8">
    <source>
        <dbReference type="PROSITE" id="PS50110"/>
    </source>
</evidence>
<comment type="caution">
    <text evidence="10">The sequence shown here is derived from an EMBL/GenBank/DDBJ whole genome shotgun (WGS) entry which is preliminary data.</text>
</comment>
<evidence type="ECO:0000313" key="11">
    <source>
        <dbReference type="Proteomes" id="UP000284841"/>
    </source>
</evidence>
<evidence type="ECO:0000313" key="10">
    <source>
        <dbReference type="EMBL" id="RHJ87250.1"/>
    </source>
</evidence>
<dbReference type="GO" id="GO:0003677">
    <property type="term" value="F:DNA binding"/>
    <property type="evidence" value="ECO:0007669"/>
    <property type="project" value="UniProtKB-KW"/>
</dbReference>
<dbReference type="Gene3D" id="3.40.50.2300">
    <property type="match status" value="1"/>
</dbReference>
<protein>
    <recommendedName>
        <fullName evidence="1">Stage 0 sporulation protein A homolog</fullName>
    </recommendedName>
</protein>
<dbReference type="SMART" id="SM00850">
    <property type="entry name" value="LytTR"/>
    <property type="match status" value="1"/>
</dbReference>
<dbReference type="OrthoDB" id="9802383at2"/>
<dbReference type="SMART" id="SM00448">
    <property type="entry name" value="REC"/>
    <property type="match status" value="1"/>
</dbReference>
<dbReference type="SUPFAM" id="SSF52172">
    <property type="entry name" value="CheY-like"/>
    <property type="match status" value="1"/>
</dbReference>
<keyword evidence="10" id="KW-0238">DNA-binding</keyword>
<dbReference type="GO" id="GO:0000156">
    <property type="term" value="F:phosphorelay response regulator activity"/>
    <property type="evidence" value="ECO:0007669"/>
    <property type="project" value="InterPro"/>
</dbReference>
<dbReference type="PROSITE" id="PS50930">
    <property type="entry name" value="HTH_LYTTR"/>
    <property type="match status" value="1"/>
</dbReference>
<dbReference type="Proteomes" id="UP000284841">
    <property type="component" value="Unassembled WGS sequence"/>
</dbReference>